<dbReference type="Proteomes" id="UP000694843">
    <property type="component" value="Unplaced"/>
</dbReference>
<feature type="region of interest" description="Disordered" evidence="4">
    <location>
        <begin position="600"/>
        <end position="620"/>
    </location>
</feature>
<evidence type="ECO:0000313" key="6">
    <source>
        <dbReference type="RefSeq" id="XP_018006534.2"/>
    </source>
</evidence>
<dbReference type="PROSITE" id="PS01036">
    <property type="entry name" value="HSP70_3"/>
    <property type="match status" value="1"/>
</dbReference>
<dbReference type="GO" id="GO:0030968">
    <property type="term" value="P:endoplasmic reticulum unfolded protein response"/>
    <property type="evidence" value="ECO:0007669"/>
    <property type="project" value="TreeGrafter"/>
</dbReference>
<dbReference type="InterPro" id="IPR018181">
    <property type="entry name" value="Heat_shock_70_CS"/>
</dbReference>
<dbReference type="GO" id="GO:0140662">
    <property type="term" value="F:ATP-dependent protein folding chaperone"/>
    <property type="evidence" value="ECO:0007669"/>
    <property type="project" value="InterPro"/>
</dbReference>
<feature type="compositionally biased region" description="Pro residues" evidence="4">
    <location>
        <begin position="964"/>
        <end position="986"/>
    </location>
</feature>
<dbReference type="InterPro" id="IPR013126">
    <property type="entry name" value="Hsp_70_fam"/>
</dbReference>
<dbReference type="SUPFAM" id="SSF53067">
    <property type="entry name" value="Actin-like ATPase domain"/>
    <property type="match status" value="2"/>
</dbReference>
<feature type="compositionally biased region" description="Low complexity" evidence="4">
    <location>
        <begin position="742"/>
        <end position="751"/>
    </location>
</feature>
<feature type="region of interest" description="Disordered" evidence="4">
    <location>
        <begin position="731"/>
        <end position="767"/>
    </location>
</feature>
<dbReference type="InterPro" id="IPR043129">
    <property type="entry name" value="ATPase_NBD"/>
</dbReference>
<dbReference type="KEGG" id="hazt:108664457"/>
<dbReference type="RefSeq" id="XP_018006534.2">
    <property type="nucleotide sequence ID" value="XM_018151045.2"/>
</dbReference>
<accession>A0A8B7MZZ7</accession>
<comment type="similarity">
    <text evidence="1">Belongs to the heat shock protein 70 family.</text>
</comment>
<proteinExistence type="inferred from homology"/>
<protein>
    <submittedName>
        <fullName evidence="6">Heat shock 70 kDa protein 1-like</fullName>
    </submittedName>
</protein>
<dbReference type="OrthoDB" id="29851at2759"/>
<dbReference type="CDD" id="cd22057">
    <property type="entry name" value="WH2_WAVE"/>
    <property type="match status" value="1"/>
</dbReference>
<feature type="region of interest" description="Disordered" evidence="4">
    <location>
        <begin position="840"/>
        <end position="1054"/>
    </location>
</feature>
<keyword evidence="3" id="KW-0067">ATP-binding</keyword>
<dbReference type="PANTHER" id="PTHR45639:SF34">
    <property type="entry name" value="CHAPERONE PROTEIN DNAK"/>
    <property type="match status" value="1"/>
</dbReference>
<sequence length="1094" mass="118536">MSGVASIGLDLGAGKCCVASVRAGAVTVLPNAHGDKTTPSFVAFTDSRSLVGSDARNQAALIPESTFYGIKTVLGRSCKKVQKNELAYLAGNEIPTRERFMMNFLPEFSITEKGSSAFKIDYMNNELMLHAEEITALLIAKMKSVAEDDIVSPVTNAVITVPVNFSNAQRQATLDAARIAGLGKVTLINSTTAAAIAYWDQHLRERDCVAIVDFGASSLSFAILSIENGTVKVLEAYGGSTVSGNHIDFCMMQAVVTKFQEKHGKRFEESPRALVRLRTATEKLKFNLTSHTSSLLQVDSLSHGIDFKTTFSRKEIEESCQSQFEIIENVLRRWAKSKNWVDVRTVVLVGGSTRIPAVEKLIAETLRKPLDNSLNKDEAVACGAALRAAELCCSTPREVEEVLSRRIWFEASAESGKIVETGASIPGEFNFQTSNDIWKHIYDKGISLYENISEIDDKRVETFVLTTIGAGQLGRSPSSGALLFTIDESGIVKIELISSGKTSHIPIRGLLSDKKRAKTCLAQHEAFLDDEAKFKENENAINDLETFCVDQKEKLREKFGHDSAAIKLCEEILTWLEDTPEATKQQCGDKKKDLEHKIDSEVDSKALPHQPTKIKSDHLDDDAHRLGDKVNHLVDASHRRGDALHNQGHVSDAAHRLVQAEQHPSNVAHYPVDATHHSGHFEYQPSNAAHHSGNASHHFGNAANHPGRAAHHPSKVANRPGYSILRLGRAVASPTDKTLPQTSTRSASTSSRNKEHYPSSEQRTSPQFLNDLSQTYLLAATRTPVSGHVSSNANAHQLPSSHVCPSTYKNAGHDIYSSSRPLKGTTSADYEVSTSNKNSLMQDAIRPPDTLPPPPPDVSCDMDFPPPPPDVSGDMDFPPPPPAMSGDLEFPPPPPAMSGDMDFPPPPPAKCGDMDLSPPPPAMSGNVGLQPTPPAMSVDMDLPSPSLPPPYPLTPENLGMANGPRPPPPPPPPMLNGSAPPPPPMPDSDLSTDAVSFKVASATLKPEPKKTHHEDSDPRSDLRKVLRDGIKLRKVDQVDGGTSGAGGSGMRVVPDEIKDVASILLERRLAFEVSDSDASSDTDSDHDDWDETSA</sequence>
<evidence type="ECO:0000313" key="5">
    <source>
        <dbReference type="Proteomes" id="UP000694843"/>
    </source>
</evidence>
<dbReference type="AlphaFoldDB" id="A0A8B7MZZ7"/>
<keyword evidence="2" id="KW-0547">Nucleotide-binding</keyword>
<dbReference type="Gene3D" id="3.30.30.30">
    <property type="match status" value="1"/>
</dbReference>
<evidence type="ECO:0000256" key="2">
    <source>
        <dbReference type="ARBA" id="ARBA00022741"/>
    </source>
</evidence>
<dbReference type="GeneID" id="108664457"/>
<keyword evidence="5" id="KW-1185">Reference proteome</keyword>
<evidence type="ECO:0000256" key="4">
    <source>
        <dbReference type="SAM" id="MobiDB-lite"/>
    </source>
</evidence>
<dbReference type="PANTHER" id="PTHR45639">
    <property type="entry name" value="HSC70CB, ISOFORM G-RELATED"/>
    <property type="match status" value="1"/>
</dbReference>
<feature type="compositionally biased region" description="Polar residues" evidence="4">
    <location>
        <begin position="816"/>
        <end position="834"/>
    </location>
</feature>
<gene>
    <name evidence="6" type="primary">LOC108664457</name>
</gene>
<feature type="compositionally biased region" description="Low complexity" evidence="4">
    <location>
        <begin position="686"/>
        <end position="701"/>
    </location>
</feature>
<evidence type="ECO:0000256" key="3">
    <source>
        <dbReference type="ARBA" id="ARBA00022840"/>
    </source>
</evidence>
<name>A0A8B7MZZ7_HYAAZ</name>
<feature type="compositionally biased region" description="Basic and acidic residues" evidence="4">
    <location>
        <begin position="1006"/>
        <end position="1037"/>
    </location>
</feature>
<feature type="compositionally biased region" description="Acidic residues" evidence="4">
    <location>
        <begin position="1074"/>
        <end position="1094"/>
    </location>
</feature>
<dbReference type="Gene3D" id="3.90.640.10">
    <property type="entry name" value="Actin, Chain A, domain 4"/>
    <property type="match status" value="1"/>
</dbReference>
<feature type="region of interest" description="Disordered" evidence="4">
    <location>
        <begin position="1071"/>
        <end position="1094"/>
    </location>
</feature>
<dbReference type="PRINTS" id="PR00301">
    <property type="entry name" value="HEATSHOCK70"/>
</dbReference>
<dbReference type="Gene3D" id="6.10.280.150">
    <property type="match status" value="1"/>
</dbReference>
<evidence type="ECO:0000256" key="1">
    <source>
        <dbReference type="ARBA" id="ARBA00007381"/>
    </source>
</evidence>
<dbReference type="Gene3D" id="3.30.420.40">
    <property type="match status" value="2"/>
</dbReference>
<reference evidence="6" key="1">
    <citation type="submission" date="2025-08" db="UniProtKB">
        <authorList>
            <consortium name="RefSeq"/>
        </authorList>
    </citation>
    <scope>IDENTIFICATION</scope>
    <source>
        <tissue evidence="6">Whole organism</tissue>
    </source>
</reference>
<dbReference type="Pfam" id="PF00012">
    <property type="entry name" value="HSP70"/>
    <property type="match status" value="1"/>
</dbReference>
<dbReference type="GO" id="GO:0034663">
    <property type="term" value="C:endoplasmic reticulum chaperone complex"/>
    <property type="evidence" value="ECO:0007669"/>
    <property type="project" value="TreeGrafter"/>
</dbReference>
<dbReference type="GO" id="GO:0005524">
    <property type="term" value="F:ATP binding"/>
    <property type="evidence" value="ECO:0007669"/>
    <property type="project" value="UniProtKB-KW"/>
</dbReference>
<organism evidence="5 6">
    <name type="scientific">Hyalella azteca</name>
    <name type="common">Amphipod</name>
    <dbReference type="NCBI Taxonomy" id="294128"/>
    <lineage>
        <taxon>Eukaryota</taxon>
        <taxon>Metazoa</taxon>
        <taxon>Ecdysozoa</taxon>
        <taxon>Arthropoda</taxon>
        <taxon>Crustacea</taxon>
        <taxon>Multicrustacea</taxon>
        <taxon>Malacostraca</taxon>
        <taxon>Eumalacostraca</taxon>
        <taxon>Peracarida</taxon>
        <taxon>Amphipoda</taxon>
        <taxon>Senticaudata</taxon>
        <taxon>Talitrida</taxon>
        <taxon>Talitroidea</taxon>
        <taxon>Hyalellidae</taxon>
        <taxon>Hyalella</taxon>
    </lineage>
</organism>
<feature type="region of interest" description="Disordered" evidence="4">
    <location>
        <begin position="677"/>
        <end position="716"/>
    </location>
</feature>
<feature type="region of interest" description="Disordered" evidence="4">
    <location>
        <begin position="815"/>
        <end position="834"/>
    </location>
</feature>